<reference evidence="1 2" key="1">
    <citation type="submission" date="2021-06" db="EMBL/GenBank/DDBJ databases">
        <authorList>
            <person name="Palmer J.M."/>
        </authorList>
    </citation>
    <scope>NUCLEOTIDE SEQUENCE [LARGE SCALE GENOMIC DNA]</scope>
    <source>
        <strain evidence="1 2">GA_2019</strain>
        <tissue evidence="1">Muscle</tissue>
    </source>
</reference>
<proteinExistence type="predicted"/>
<keyword evidence="2" id="KW-1185">Reference proteome</keyword>
<sequence length="118" mass="13420">MTKKDVMPPFALDSYVYLVYRAWIRTFTVARTAALTVGMNLLLPLYSFRQEINFILLASELFTSTSVLKLFHYQLLWGDMKSWHHLISLHPSCFDNINSISISTLPCLGQSVIGSCLS</sequence>
<name>A0ABV0PCN1_9TELE</name>
<comment type="caution">
    <text evidence="1">The sequence shown here is derived from an EMBL/GenBank/DDBJ whole genome shotgun (WGS) entry which is preliminary data.</text>
</comment>
<evidence type="ECO:0000313" key="1">
    <source>
        <dbReference type="EMBL" id="MEQ2181183.1"/>
    </source>
</evidence>
<dbReference type="Proteomes" id="UP001476798">
    <property type="component" value="Unassembled WGS sequence"/>
</dbReference>
<organism evidence="1 2">
    <name type="scientific">Goodea atripinnis</name>
    <dbReference type="NCBI Taxonomy" id="208336"/>
    <lineage>
        <taxon>Eukaryota</taxon>
        <taxon>Metazoa</taxon>
        <taxon>Chordata</taxon>
        <taxon>Craniata</taxon>
        <taxon>Vertebrata</taxon>
        <taxon>Euteleostomi</taxon>
        <taxon>Actinopterygii</taxon>
        <taxon>Neopterygii</taxon>
        <taxon>Teleostei</taxon>
        <taxon>Neoteleostei</taxon>
        <taxon>Acanthomorphata</taxon>
        <taxon>Ovalentaria</taxon>
        <taxon>Atherinomorphae</taxon>
        <taxon>Cyprinodontiformes</taxon>
        <taxon>Goodeidae</taxon>
        <taxon>Goodea</taxon>
    </lineage>
</organism>
<accession>A0ABV0PCN1</accession>
<evidence type="ECO:0000313" key="2">
    <source>
        <dbReference type="Proteomes" id="UP001476798"/>
    </source>
</evidence>
<gene>
    <name evidence="1" type="ORF">GOODEAATRI_008744</name>
</gene>
<protein>
    <submittedName>
        <fullName evidence="1">Uncharacterized protein</fullName>
    </submittedName>
</protein>
<dbReference type="EMBL" id="JAHRIO010070437">
    <property type="protein sequence ID" value="MEQ2181183.1"/>
    <property type="molecule type" value="Genomic_DNA"/>
</dbReference>